<evidence type="ECO:0000313" key="1">
    <source>
        <dbReference type="EMBL" id="UUN99472.1"/>
    </source>
</evidence>
<sequence>MAEKQTRCPNCASIYKVSVTQLTVAQGMVCCPKCGDNFNALVHLQPSPSDQQAINTPETEHKLNQESFDNRRNETSVLDIFNRKVEHSNIDLRTYLNNLNYFNNEPVHNIPSLNLSKGLNHKGDDLLKPKSTLYYLAWSFINLSLLSILMFQIVWFNPNLTDRYPAINTVFTKACSVFHCDTVDQRYKHIVISNLRVKAIDSQQTQFSGQINNQYSKSLELPIIKVTLKANDKIVKTYSIPAEDYLIKSLIGIKRIPQNSPYPFKFVITEPRKSFDDYQLDVIHP</sequence>
<dbReference type="AlphaFoldDB" id="A0A3S0ANM3"/>
<dbReference type="Pfam" id="PF11906">
    <property type="entry name" value="DUF3426"/>
    <property type="match status" value="1"/>
</dbReference>
<evidence type="ECO:0000313" key="2">
    <source>
        <dbReference type="Proteomes" id="UP000644140"/>
    </source>
</evidence>
<reference evidence="1" key="1">
    <citation type="submission" date="2022-02" db="EMBL/GenBank/DDBJ databases">
        <title>Characterization of Tn125 harboring carbapenem-resistant Acinetobacter bereziniae clinical isolates.</title>
        <authorList>
            <person name="Wong N.-K."/>
            <person name="Pan Q."/>
        </authorList>
    </citation>
    <scope>NUCLEOTIDE SEQUENCE</scope>
    <source>
        <strain evidence="1">GD03393</strain>
    </source>
</reference>
<organism evidence="1 2">
    <name type="scientific">Acinetobacter bereziniae</name>
    <name type="common">Acinetobacter genomosp. 10</name>
    <dbReference type="NCBI Taxonomy" id="106648"/>
    <lineage>
        <taxon>Bacteria</taxon>
        <taxon>Pseudomonadati</taxon>
        <taxon>Pseudomonadota</taxon>
        <taxon>Gammaproteobacteria</taxon>
        <taxon>Moraxellales</taxon>
        <taxon>Moraxellaceae</taxon>
        <taxon>Acinetobacter</taxon>
    </lineage>
</organism>
<dbReference type="KEGG" id="aber:BSR55_12980"/>
<name>A0A3S0ANM3_ACIBZ</name>
<dbReference type="RefSeq" id="WP_046761099.1">
    <property type="nucleotide sequence ID" value="NZ_BKNL01000119.1"/>
</dbReference>
<dbReference type="EMBL" id="CP092085">
    <property type="protein sequence ID" value="UUN99472.1"/>
    <property type="molecule type" value="Genomic_DNA"/>
</dbReference>
<dbReference type="NCBIfam" id="TIGR02098">
    <property type="entry name" value="MJ0042_CXXC"/>
    <property type="match status" value="1"/>
</dbReference>
<dbReference type="InterPro" id="IPR011723">
    <property type="entry name" value="Znf/thioredoxin_put"/>
</dbReference>
<proteinExistence type="predicted"/>
<dbReference type="Proteomes" id="UP000644140">
    <property type="component" value="Chromosome"/>
</dbReference>
<accession>A0A3S0ANM3</accession>
<gene>
    <name evidence="1" type="ORF">I9054_008525</name>
</gene>
<protein>
    <submittedName>
        <fullName evidence="1">Zinc-ribbon and DUF3426 domain-containing protein</fullName>
    </submittedName>
</protein>
<dbReference type="InterPro" id="IPR021834">
    <property type="entry name" value="DUF3426"/>
</dbReference>